<keyword evidence="4" id="KW-1185">Reference proteome</keyword>
<comment type="caution">
    <text evidence="3">The sequence shown here is derived from an EMBL/GenBank/DDBJ whole genome shotgun (WGS) entry which is preliminary data.</text>
</comment>
<dbReference type="OrthoDB" id="571052at2"/>
<feature type="domain" description="CHRD" evidence="2">
    <location>
        <begin position="34"/>
        <end position="149"/>
    </location>
</feature>
<dbReference type="InterPro" id="IPR010895">
    <property type="entry name" value="CHRD"/>
</dbReference>
<sequence length="149" mass="15944">MKIMKQIFKFVAILAIIIGVASCSDDDDNTTPDPNVVYETTLSGANEVPANSSEAKGTATLTFNKDTKIFTLNVTHDIATPTMGHVHKAAAGENGSVIFPFTSLASPISFTSPVLTEDQIADLNNGLYYVNIHTELFPGGEIRGNLVKK</sequence>
<evidence type="ECO:0000256" key="1">
    <source>
        <dbReference type="SAM" id="SignalP"/>
    </source>
</evidence>
<feature type="chain" id="PRO_5020188691" evidence="1">
    <location>
        <begin position="24"/>
        <end position="149"/>
    </location>
</feature>
<evidence type="ECO:0000259" key="2">
    <source>
        <dbReference type="PROSITE" id="PS50933"/>
    </source>
</evidence>
<accession>A0A4V1LMW6</accession>
<feature type="signal peptide" evidence="1">
    <location>
        <begin position="1"/>
        <end position="23"/>
    </location>
</feature>
<reference evidence="3 4" key="1">
    <citation type="submission" date="2019-01" db="EMBL/GenBank/DDBJ databases">
        <title>Genome sequence of the Antarctic species Gelidibacter gilvus ACAM 158(T).</title>
        <authorList>
            <person name="Bowman J.P."/>
        </authorList>
    </citation>
    <scope>NUCLEOTIDE SEQUENCE [LARGE SCALE GENOMIC DNA]</scope>
    <source>
        <strain evidence="3 4">IC158</strain>
    </source>
</reference>
<dbReference type="Pfam" id="PF07452">
    <property type="entry name" value="CHRD"/>
    <property type="match status" value="1"/>
</dbReference>
<dbReference type="PROSITE" id="PS51257">
    <property type="entry name" value="PROKAR_LIPOPROTEIN"/>
    <property type="match status" value="1"/>
</dbReference>
<protein>
    <submittedName>
        <fullName evidence="3">CHRD domain-containing protein</fullName>
    </submittedName>
</protein>
<dbReference type="PROSITE" id="PS50933">
    <property type="entry name" value="CHRD"/>
    <property type="match status" value="1"/>
</dbReference>
<evidence type="ECO:0000313" key="3">
    <source>
        <dbReference type="EMBL" id="RXJ49928.1"/>
    </source>
</evidence>
<keyword evidence="1" id="KW-0732">Signal</keyword>
<name>A0A4V1LMW6_9FLAO</name>
<dbReference type="AlphaFoldDB" id="A0A4V1LMW6"/>
<dbReference type="SMART" id="SM00754">
    <property type="entry name" value="CHRD"/>
    <property type="match status" value="1"/>
</dbReference>
<proteinExistence type="predicted"/>
<dbReference type="Proteomes" id="UP000289792">
    <property type="component" value="Unassembled WGS sequence"/>
</dbReference>
<dbReference type="EMBL" id="SDDZ01000005">
    <property type="protein sequence ID" value="RXJ49928.1"/>
    <property type="molecule type" value="Genomic_DNA"/>
</dbReference>
<gene>
    <name evidence="3" type="ORF">ESZ48_10805</name>
</gene>
<evidence type="ECO:0000313" key="4">
    <source>
        <dbReference type="Proteomes" id="UP000289792"/>
    </source>
</evidence>
<organism evidence="3 4">
    <name type="scientific">Gelidibacter gilvus</name>
    <dbReference type="NCBI Taxonomy" id="59602"/>
    <lineage>
        <taxon>Bacteria</taxon>
        <taxon>Pseudomonadati</taxon>
        <taxon>Bacteroidota</taxon>
        <taxon>Flavobacteriia</taxon>
        <taxon>Flavobacteriales</taxon>
        <taxon>Flavobacteriaceae</taxon>
        <taxon>Gelidibacter</taxon>
    </lineage>
</organism>